<dbReference type="InterPro" id="IPR032675">
    <property type="entry name" value="LRR_dom_sf"/>
</dbReference>
<dbReference type="Gene3D" id="3.80.10.10">
    <property type="entry name" value="Ribonuclease Inhibitor"/>
    <property type="match status" value="1"/>
</dbReference>
<dbReference type="AlphaFoldDB" id="A0A8S1F9D4"/>
<gene>
    <name evidence="1" type="ORF">CBOVIS_LOCUS12018</name>
</gene>
<sequence>MLKFNYVTINHQFINGMINNVFDLSLIEVLSLVLCNVELNEAQFFNFAKSMKLHTLDLEDTTFNPSIISDRLFIGMPLLKQFRIYNENILVRLTAITDALFQHWTRRNASHPRCVQFRNCALGISTMVLNAFHNKLIDVSKSVTFITDPFFSYSIELKLLPDSIIRERLHIEQLDLSNNFLNENAFNMPIFPHLKFLSVRNNKLFRSDATFLVNIRKNCPALEELIIENNPAWPTKTDVQNLLKFRAAIIENLKNLKSLNGLDTYRRTRSTCSDSSSEASN</sequence>
<keyword evidence="2" id="KW-1185">Reference proteome</keyword>
<name>A0A8S1F9D4_9PELO</name>
<dbReference type="Proteomes" id="UP000494206">
    <property type="component" value="Unassembled WGS sequence"/>
</dbReference>
<comment type="caution">
    <text evidence="1">The sequence shown here is derived from an EMBL/GenBank/DDBJ whole genome shotgun (WGS) entry which is preliminary data.</text>
</comment>
<proteinExistence type="predicted"/>
<dbReference type="OrthoDB" id="272149at2759"/>
<reference evidence="1 2" key="1">
    <citation type="submission" date="2020-04" db="EMBL/GenBank/DDBJ databases">
        <authorList>
            <person name="Laetsch R D."/>
            <person name="Stevens L."/>
            <person name="Kumar S."/>
            <person name="Blaxter L. M."/>
        </authorList>
    </citation>
    <scope>NUCLEOTIDE SEQUENCE [LARGE SCALE GENOMIC DNA]</scope>
</reference>
<protein>
    <submittedName>
        <fullName evidence="1">Uncharacterized protein</fullName>
    </submittedName>
</protein>
<evidence type="ECO:0000313" key="2">
    <source>
        <dbReference type="Proteomes" id="UP000494206"/>
    </source>
</evidence>
<accession>A0A8S1F9D4</accession>
<dbReference type="EMBL" id="CADEPM010000010">
    <property type="protein sequence ID" value="CAB3410499.1"/>
    <property type="molecule type" value="Genomic_DNA"/>
</dbReference>
<dbReference type="SUPFAM" id="SSF52047">
    <property type="entry name" value="RNI-like"/>
    <property type="match status" value="1"/>
</dbReference>
<organism evidence="1 2">
    <name type="scientific">Caenorhabditis bovis</name>
    <dbReference type="NCBI Taxonomy" id="2654633"/>
    <lineage>
        <taxon>Eukaryota</taxon>
        <taxon>Metazoa</taxon>
        <taxon>Ecdysozoa</taxon>
        <taxon>Nematoda</taxon>
        <taxon>Chromadorea</taxon>
        <taxon>Rhabditida</taxon>
        <taxon>Rhabditina</taxon>
        <taxon>Rhabditomorpha</taxon>
        <taxon>Rhabditoidea</taxon>
        <taxon>Rhabditidae</taxon>
        <taxon>Peloderinae</taxon>
        <taxon>Caenorhabditis</taxon>
    </lineage>
</organism>
<evidence type="ECO:0000313" key="1">
    <source>
        <dbReference type="EMBL" id="CAB3410499.1"/>
    </source>
</evidence>